<gene>
    <name evidence="1" type="ORF">HNAJ_LOCUS5715</name>
</gene>
<evidence type="ECO:0000313" key="2">
    <source>
        <dbReference type="Proteomes" id="UP000278807"/>
    </source>
</evidence>
<dbReference type="AlphaFoldDB" id="A0A0R3TF78"/>
<dbReference type="WBParaSite" id="HNAJ_0000571801-mRNA-1">
    <property type="protein sequence ID" value="HNAJ_0000571801-mRNA-1"/>
    <property type="gene ID" value="HNAJ_0000571801"/>
</dbReference>
<evidence type="ECO:0000313" key="1">
    <source>
        <dbReference type="EMBL" id="VDO01575.1"/>
    </source>
</evidence>
<reference evidence="3" key="1">
    <citation type="submission" date="2017-02" db="UniProtKB">
        <authorList>
            <consortium name="WormBaseParasite"/>
        </authorList>
    </citation>
    <scope>IDENTIFICATION</scope>
</reference>
<dbReference type="Proteomes" id="UP000278807">
    <property type="component" value="Unassembled WGS sequence"/>
</dbReference>
<dbReference type="EMBL" id="UZAE01005276">
    <property type="protein sequence ID" value="VDO01575.1"/>
    <property type="molecule type" value="Genomic_DNA"/>
</dbReference>
<organism evidence="3">
    <name type="scientific">Rodentolepis nana</name>
    <name type="common">Dwarf tapeworm</name>
    <name type="synonym">Hymenolepis nana</name>
    <dbReference type="NCBI Taxonomy" id="102285"/>
    <lineage>
        <taxon>Eukaryota</taxon>
        <taxon>Metazoa</taxon>
        <taxon>Spiralia</taxon>
        <taxon>Lophotrochozoa</taxon>
        <taxon>Platyhelminthes</taxon>
        <taxon>Cestoda</taxon>
        <taxon>Eucestoda</taxon>
        <taxon>Cyclophyllidea</taxon>
        <taxon>Hymenolepididae</taxon>
        <taxon>Rodentolepis</taxon>
    </lineage>
</organism>
<accession>A0A0R3TF78</accession>
<keyword evidence="2" id="KW-1185">Reference proteome</keyword>
<reference evidence="1 2" key="2">
    <citation type="submission" date="2018-11" db="EMBL/GenBank/DDBJ databases">
        <authorList>
            <consortium name="Pathogen Informatics"/>
        </authorList>
    </citation>
    <scope>NUCLEOTIDE SEQUENCE [LARGE SCALE GENOMIC DNA]</scope>
</reference>
<protein>
    <submittedName>
        <fullName evidence="3">Auxin_canalis domain-containing protein</fullName>
    </submittedName>
</protein>
<evidence type="ECO:0000313" key="3">
    <source>
        <dbReference type="WBParaSite" id="HNAJ_0000571801-mRNA-1"/>
    </source>
</evidence>
<sequence length="151" mass="16170">MPLSLSNVRTAREQLCSEYIEETVSKGTTNMLSASCSNEVGVMALLGKWENSTRSGAPKKSNASVALIQTSYASHMNSTAHHTGALQKHMSTIPPSLDMDQQVREHITRVLGMQDIPPNAGHISLNMSIQLTTSGRCLLAHSPVAVTAKNG</sequence>
<name>A0A0R3TF78_RODNA</name>
<proteinExistence type="predicted"/>